<evidence type="ECO:0000313" key="2">
    <source>
        <dbReference type="EMBL" id="GID16340.1"/>
    </source>
</evidence>
<dbReference type="EMBL" id="BOMB01000057">
    <property type="protein sequence ID" value="GID16340.1"/>
    <property type="molecule type" value="Genomic_DNA"/>
</dbReference>
<gene>
    <name evidence="2" type="ORF">Aru02nite_72290</name>
</gene>
<comment type="caution">
    <text evidence="2">The sequence shown here is derived from an EMBL/GenBank/DDBJ whole genome shotgun (WGS) entry which is preliminary data.</text>
</comment>
<evidence type="ECO:0000256" key="1">
    <source>
        <dbReference type="SAM" id="MobiDB-lite"/>
    </source>
</evidence>
<feature type="compositionally biased region" description="Low complexity" evidence="1">
    <location>
        <begin position="1"/>
        <end position="10"/>
    </location>
</feature>
<reference evidence="2" key="1">
    <citation type="submission" date="2021-01" db="EMBL/GenBank/DDBJ databases">
        <title>Whole genome shotgun sequence of Actinocatenispora rupis NBRC 107355.</title>
        <authorList>
            <person name="Komaki H."/>
            <person name="Tamura T."/>
        </authorList>
    </citation>
    <scope>NUCLEOTIDE SEQUENCE</scope>
    <source>
        <strain evidence="2">NBRC 107355</strain>
    </source>
</reference>
<dbReference type="Proteomes" id="UP000612808">
    <property type="component" value="Unassembled WGS sequence"/>
</dbReference>
<name>A0A8J3NGU4_9ACTN</name>
<dbReference type="AlphaFoldDB" id="A0A8J3NGU4"/>
<feature type="region of interest" description="Disordered" evidence="1">
    <location>
        <begin position="1"/>
        <end position="48"/>
    </location>
</feature>
<protein>
    <submittedName>
        <fullName evidence="2">Uncharacterized protein</fullName>
    </submittedName>
</protein>
<sequence>MQFDLGPVVGVEEDPVGGLHGSDVGADSHGDRPGEAVSDGSGRGDDDACAGPALAFGAFLPDQYAIVQQPDREALVQVVVRLAHVPERYRPRSACACRGVDARRYRRAMRRWGSPGHGTGPSVGGQC</sequence>
<organism evidence="2 3">
    <name type="scientific">Actinocatenispora rupis</name>
    <dbReference type="NCBI Taxonomy" id="519421"/>
    <lineage>
        <taxon>Bacteria</taxon>
        <taxon>Bacillati</taxon>
        <taxon>Actinomycetota</taxon>
        <taxon>Actinomycetes</taxon>
        <taxon>Micromonosporales</taxon>
        <taxon>Micromonosporaceae</taxon>
        <taxon>Actinocatenispora</taxon>
    </lineage>
</organism>
<keyword evidence="3" id="KW-1185">Reference proteome</keyword>
<proteinExistence type="predicted"/>
<accession>A0A8J3NGU4</accession>
<evidence type="ECO:0000313" key="3">
    <source>
        <dbReference type="Proteomes" id="UP000612808"/>
    </source>
</evidence>